<evidence type="ECO:0000313" key="6">
    <source>
        <dbReference type="Proteomes" id="UP000005237"/>
    </source>
</evidence>
<name>A0A8R1HXC1_CAEJA</name>
<organism evidence="5 6">
    <name type="scientific">Caenorhabditis japonica</name>
    <dbReference type="NCBI Taxonomy" id="281687"/>
    <lineage>
        <taxon>Eukaryota</taxon>
        <taxon>Metazoa</taxon>
        <taxon>Ecdysozoa</taxon>
        <taxon>Nematoda</taxon>
        <taxon>Chromadorea</taxon>
        <taxon>Rhabditida</taxon>
        <taxon>Rhabditina</taxon>
        <taxon>Rhabditomorpha</taxon>
        <taxon>Rhabditoidea</taxon>
        <taxon>Rhabditidae</taxon>
        <taxon>Peloderinae</taxon>
        <taxon>Caenorhabditis</taxon>
    </lineage>
</organism>
<keyword evidence="1" id="KW-0805">Transcription regulation</keyword>
<evidence type="ECO:0000256" key="3">
    <source>
        <dbReference type="ARBA" id="ARBA00023170"/>
    </source>
</evidence>
<dbReference type="PANTHER" id="PTHR45680:SF31">
    <property type="entry name" value="NR LBD DOMAIN-CONTAINING PROTEIN-RELATED"/>
    <property type="match status" value="1"/>
</dbReference>
<keyword evidence="2" id="KW-0804">Transcription</keyword>
<evidence type="ECO:0000256" key="1">
    <source>
        <dbReference type="ARBA" id="ARBA00023015"/>
    </source>
</evidence>
<dbReference type="AlphaFoldDB" id="A0A8R1HXC1"/>
<accession>A0A8R1HXC1</accession>
<dbReference type="PROSITE" id="PS51843">
    <property type="entry name" value="NR_LBD"/>
    <property type="match status" value="1"/>
</dbReference>
<dbReference type="EnsemblMetazoa" id="CJA09449.1">
    <property type="protein sequence ID" value="CJA09449.1"/>
    <property type="gene ID" value="WBGene00128653"/>
</dbReference>
<sequence>MVHSLRKLRIKQKWNPEFFVNIKFYDLFGMWEKQMVDAAQWLMYADEFRNLPPHERVAIFKTVWAVWRRFERYTMTAKMFGQRCYDEQVC</sequence>
<evidence type="ECO:0000256" key="2">
    <source>
        <dbReference type="ARBA" id="ARBA00023163"/>
    </source>
</evidence>
<reference evidence="6" key="1">
    <citation type="submission" date="2010-08" db="EMBL/GenBank/DDBJ databases">
        <authorList>
            <consortium name="Caenorhabditis japonica Sequencing Consortium"/>
            <person name="Wilson R.K."/>
        </authorList>
    </citation>
    <scope>NUCLEOTIDE SEQUENCE [LARGE SCALE GENOMIC DNA]</scope>
    <source>
        <strain evidence="6">DF5081</strain>
    </source>
</reference>
<evidence type="ECO:0000259" key="4">
    <source>
        <dbReference type="PROSITE" id="PS51843"/>
    </source>
</evidence>
<dbReference type="SUPFAM" id="SSF48508">
    <property type="entry name" value="Nuclear receptor ligand-binding domain"/>
    <property type="match status" value="1"/>
</dbReference>
<keyword evidence="6" id="KW-1185">Reference proteome</keyword>
<evidence type="ECO:0000313" key="5">
    <source>
        <dbReference type="EnsemblMetazoa" id="CJA09449.1"/>
    </source>
</evidence>
<proteinExistence type="predicted"/>
<dbReference type="InterPro" id="IPR000536">
    <property type="entry name" value="Nucl_hrmn_rcpt_lig-bd"/>
</dbReference>
<dbReference type="Pfam" id="PF00104">
    <property type="entry name" value="Hormone_recep"/>
    <property type="match status" value="1"/>
</dbReference>
<dbReference type="Proteomes" id="UP000005237">
    <property type="component" value="Unassembled WGS sequence"/>
</dbReference>
<protein>
    <submittedName>
        <fullName evidence="5">NR LBD domain-containing protein</fullName>
    </submittedName>
</protein>
<dbReference type="InterPro" id="IPR051152">
    <property type="entry name" value="C.elegans_Orphan_NR"/>
</dbReference>
<dbReference type="InterPro" id="IPR035500">
    <property type="entry name" value="NHR-like_dom_sf"/>
</dbReference>
<feature type="domain" description="NR LBD" evidence="4">
    <location>
        <begin position="1"/>
        <end position="90"/>
    </location>
</feature>
<dbReference type="PANTHER" id="PTHR45680">
    <property type="entry name" value="NUCLEAR HORMONE RECEPTOR FAMILY"/>
    <property type="match status" value="1"/>
</dbReference>
<reference evidence="5" key="2">
    <citation type="submission" date="2022-06" db="UniProtKB">
        <authorList>
            <consortium name="EnsemblMetazoa"/>
        </authorList>
    </citation>
    <scope>IDENTIFICATION</scope>
    <source>
        <strain evidence="5">DF5081</strain>
    </source>
</reference>
<keyword evidence="3" id="KW-0675">Receptor</keyword>